<dbReference type="RefSeq" id="WP_169852966.1">
    <property type="nucleotide sequence ID" value="NZ_CP019791.1"/>
</dbReference>
<dbReference type="AlphaFoldDB" id="A0A1U9NIA8"/>
<dbReference type="KEGG" id="alus:STSP2_00820"/>
<dbReference type="EMBL" id="CP019791">
    <property type="protein sequence ID" value="AQT67672.1"/>
    <property type="molecule type" value="Genomic_DNA"/>
</dbReference>
<dbReference type="Gene3D" id="2.60.40.10">
    <property type="entry name" value="Immunoglobulins"/>
    <property type="match status" value="1"/>
</dbReference>
<sequence length="660" mass="71970">MMKKLALLTLVIGLVGFVNAEQVYRLDFGPADQDLQSGFTSVQFDTPVTIDGADFHVTSSTGSASHMTNGNSAGELDGLPELNLLYDYIRQTSGGGSVTLTFSSVKSATYTLRYWQWVRDIYNVPENVKLQEQGGSVVYDFGKIIKSTTPYETVVYLDSTKTYELVMSDASARNYAYIAGFELIENFDKAHNPTPRPAEDFVSTNVTLEWNTAKISDTEINPDVNKHYLYGNINNAAGDPNMYYITEIPVNGETASYGPITLDYNTTYTWKVEEGIADGAGGTYPPGDPGNIDGYEWTFTTTPAIPVITTDPVSQLVEAGADATFTVSTENADNIDWYKYVDGTITNDTYIASGSTLTITGATAADEGRYFAVATNNQTTDQIQSATARLMTKRLVAHWDFEGDLIDEVAGFTGIATDPNQADGDNPAFSYVTGVNGFGQALELTADTYVEVQNSVDAFNFYPTGFTVSAWVKKDGGGYQGYIGKNDRNSTDTQQGFSLYQQYSNGGVILREAGGLYAPSGTDVNDNNWHLVVGLYDADAGRLAVYVDGLLTGETSVSGSPLENNSPLLLGVQDVNTETGQLYWPFNGTLDEVKLYSYPISDTAIGYEYLDFNEGTMCVDDEGLQFDFNDDCVVDINDFAEFASTWLNCREIPTCLADPR</sequence>
<keyword evidence="2" id="KW-1015">Disulfide bond</keyword>
<name>A0A1U9NIA8_9BACT</name>
<evidence type="ECO:0000313" key="6">
    <source>
        <dbReference type="EMBL" id="AQT67672.1"/>
    </source>
</evidence>
<dbReference type="Gene3D" id="2.60.120.200">
    <property type="match status" value="1"/>
</dbReference>
<feature type="domain" description="Immunoglobulin" evidence="4">
    <location>
        <begin position="312"/>
        <end position="393"/>
    </location>
</feature>
<dbReference type="STRING" id="1936003.STSP2_00820"/>
<dbReference type="InterPro" id="IPR003599">
    <property type="entry name" value="Ig_sub"/>
</dbReference>
<evidence type="ECO:0000256" key="3">
    <source>
        <dbReference type="SAM" id="SignalP"/>
    </source>
</evidence>
<evidence type="ECO:0000259" key="4">
    <source>
        <dbReference type="SMART" id="SM00409"/>
    </source>
</evidence>
<dbReference type="SMART" id="SM00560">
    <property type="entry name" value="LamGL"/>
    <property type="match status" value="1"/>
</dbReference>
<feature type="chain" id="PRO_5012143320" description="Ig-like domain-containing protein" evidence="3">
    <location>
        <begin position="21"/>
        <end position="660"/>
    </location>
</feature>
<evidence type="ECO:0000313" key="7">
    <source>
        <dbReference type="Proteomes" id="UP000189674"/>
    </source>
</evidence>
<dbReference type="SUPFAM" id="SSF49899">
    <property type="entry name" value="Concanavalin A-like lectins/glucanases"/>
    <property type="match status" value="1"/>
</dbReference>
<feature type="signal peptide" evidence="3">
    <location>
        <begin position="1"/>
        <end position="20"/>
    </location>
</feature>
<evidence type="ECO:0008006" key="8">
    <source>
        <dbReference type="Google" id="ProtNLM"/>
    </source>
</evidence>
<keyword evidence="1 3" id="KW-0732">Signal</keyword>
<dbReference type="InterPro" id="IPR013320">
    <property type="entry name" value="ConA-like_dom_sf"/>
</dbReference>
<dbReference type="Pfam" id="PF13385">
    <property type="entry name" value="Laminin_G_3"/>
    <property type="match status" value="1"/>
</dbReference>
<gene>
    <name evidence="6" type="ORF">STSP2_00820</name>
</gene>
<accession>A0A1U9NIA8</accession>
<dbReference type="InterPro" id="IPR013783">
    <property type="entry name" value="Ig-like_fold"/>
</dbReference>
<dbReference type="InterPro" id="IPR036179">
    <property type="entry name" value="Ig-like_dom_sf"/>
</dbReference>
<keyword evidence="7" id="KW-1185">Reference proteome</keyword>
<dbReference type="SUPFAM" id="SSF48726">
    <property type="entry name" value="Immunoglobulin"/>
    <property type="match status" value="1"/>
</dbReference>
<proteinExistence type="predicted"/>
<dbReference type="Proteomes" id="UP000189674">
    <property type="component" value="Chromosome"/>
</dbReference>
<evidence type="ECO:0000256" key="2">
    <source>
        <dbReference type="ARBA" id="ARBA00023157"/>
    </source>
</evidence>
<evidence type="ECO:0000259" key="5">
    <source>
        <dbReference type="SMART" id="SM00560"/>
    </source>
</evidence>
<dbReference type="InterPro" id="IPR006558">
    <property type="entry name" value="LamG-like"/>
</dbReference>
<feature type="domain" description="LamG-like jellyroll fold" evidence="5">
    <location>
        <begin position="464"/>
        <end position="603"/>
    </location>
</feature>
<organism evidence="6 7">
    <name type="scientific">Anaerohalosphaera lusitana</name>
    <dbReference type="NCBI Taxonomy" id="1936003"/>
    <lineage>
        <taxon>Bacteria</taxon>
        <taxon>Pseudomonadati</taxon>
        <taxon>Planctomycetota</taxon>
        <taxon>Phycisphaerae</taxon>
        <taxon>Sedimentisphaerales</taxon>
        <taxon>Anaerohalosphaeraceae</taxon>
        <taxon>Anaerohalosphaera</taxon>
    </lineage>
</organism>
<dbReference type="Pfam" id="PF13927">
    <property type="entry name" value="Ig_3"/>
    <property type="match status" value="1"/>
</dbReference>
<protein>
    <recommendedName>
        <fullName evidence="8">Ig-like domain-containing protein</fullName>
    </recommendedName>
</protein>
<reference evidence="7" key="1">
    <citation type="submission" date="2017-02" db="EMBL/GenBank/DDBJ databases">
        <title>Comparative genomics and description of representatives of a novel lineage of planctomycetes thriving in anoxic sediments.</title>
        <authorList>
            <person name="Spring S."/>
            <person name="Bunk B."/>
            <person name="Sproer C."/>
        </authorList>
    </citation>
    <scope>NUCLEOTIDE SEQUENCE [LARGE SCALE GENOMIC DNA]</scope>
    <source>
        <strain evidence="7">ST-NAGAB-D1</strain>
    </source>
</reference>
<evidence type="ECO:0000256" key="1">
    <source>
        <dbReference type="ARBA" id="ARBA00022729"/>
    </source>
</evidence>
<dbReference type="SMART" id="SM00409">
    <property type="entry name" value="IG"/>
    <property type="match status" value="1"/>
</dbReference>